<dbReference type="CDD" id="cd00154">
    <property type="entry name" value="Rab"/>
    <property type="match status" value="1"/>
</dbReference>
<name>A0ABR8BEA7_9NOSO</name>
<dbReference type="PANTHER" id="PTHR47977">
    <property type="entry name" value="RAS-RELATED PROTEIN RAB"/>
    <property type="match status" value="1"/>
</dbReference>
<dbReference type="RefSeq" id="WP_190567751.1">
    <property type="nucleotide sequence ID" value="NZ_JACJQL010000015.1"/>
</dbReference>
<reference evidence="3 4" key="1">
    <citation type="journal article" date="2020" name="ISME J.">
        <title>Comparative genomics reveals insights into cyanobacterial evolution and habitat adaptation.</title>
        <authorList>
            <person name="Chen M.Y."/>
            <person name="Teng W.K."/>
            <person name="Zhao L."/>
            <person name="Hu C.X."/>
            <person name="Zhou Y.K."/>
            <person name="Han B.P."/>
            <person name="Song L.R."/>
            <person name="Shu W.S."/>
        </authorList>
    </citation>
    <scope>NUCLEOTIDE SEQUENCE [LARGE SCALE GENOMIC DNA]</scope>
    <source>
        <strain evidence="3 4">FACHB-3921</strain>
    </source>
</reference>
<dbReference type="Proteomes" id="UP000621307">
    <property type="component" value="Unassembled WGS sequence"/>
</dbReference>
<dbReference type="Gene3D" id="3.40.50.300">
    <property type="entry name" value="P-loop containing nucleotide triphosphate hydrolases"/>
    <property type="match status" value="1"/>
</dbReference>
<comment type="caution">
    <text evidence="3">The sequence shown here is derived from an EMBL/GenBank/DDBJ whole genome shotgun (WGS) entry which is preliminary data.</text>
</comment>
<dbReference type="PRINTS" id="PR00449">
    <property type="entry name" value="RASTRNSFRMNG"/>
</dbReference>
<proteinExistence type="predicted"/>
<evidence type="ECO:0000256" key="2">
    <source>
        <dbReference type="ARBA" id="ARBA00023134"/>
    </source>
</evidence>
<dbReference type="Pfam" id="PF00071">
    <property type="entry name" value="Ras"/>
    <property type="match status" value="1"/>
</dbReference>
<protein>
    <submittedName>
        <fullName evidence="3">GTP-binding protein</fullName>
    </submittedName>
</protein>
<gene>
    <name evidence="3" type="ORF">H6G14_12595</name>
</gene>
<sequence>MIQKKICMVGAFATGKTSLVARFVYSLFSEKYQTTVGVKIDKKIVNLSENPINLIIWDIYGEDELQKLQMSYMRGCSGYLLVVDGTRKNTLETAYSLQNSLEANFGQIPFVLVMNKWDITDEWEIEAAEINSLITKGWNVVETSAKTGIGVEEVFQILAQKIMET</sequence>
<dbReference type="InterPro" id="IPR005225">
    <property type="entry name" value="Small_GTP-bd"/>
</dbReference>
<dbReference type="InterPro" id="IPR027417">
    <property type="entry name" value="P-loop_NTPase"/>
</dbReference>
<dbReference type="SMART" id="SM00175">
    <property type="entry name" value="RAB"/>
    <property type="match status" value="1"/>
</dbReference>
<dbReference type="InterPro" id="IPR001806">
    <property type="entry name" value="Small_GTPase"/>
</dbReference>
<dbReference type="PROSITE" id="PS51419">
    <property type="entry name" value="RAB"/>
    <property type="match status" value="1"/>
</dbReference>
<dbReference type="SUPFAM" id="SSF52540">
    <property type="entry name" value="P-loop containing nucleoside triphosphate hydrolases"/>
    <property type="match status" value="1"/>
</dbReference>
<dbReference type="EMBL" id="JACJQL010000015">
    <property type="protein sequence ID" value="MBD2252136.1"/>
    <property type="molecule type" value="Genomic_DNA"/>
</dbReference>
<keyword evidence="1" id="KW-0547">Nucleotide-binding</keyword>
<evidence type="ECO:0000313" key="4">
    <source>
        <dbReference type="Proteomes" id="UP000621307"/>
    </source>
</evidence>
<dbReference type="PROSITE" id="PS51421">
    <property type="entry name" value="RAS"/>
    <property type="match status" value="1"/>
</dbReference>
<keyword evidence="2" id="KW-0342">GTP-binding</keyword>
<keyword evidence="4" id="KW-1185">Reference proteome</keyword>
<evidence type="ECO:0000313" key="3">
    <source>
        <dbReference type="EMBL" id="MBD2252136.1"/>
    </source>
</evidence>
<evidence type="ECO:0000256" key="1">
    <source>
        <dbReference type="ARBA" id="ARBA00022741"/>
    </source>
</evidence>
<organism evidence="3 4">
    <name type="scientific">Nostoc parmelioides FACHB-3921</name>
    <dbReference type="NCBI Taxonomy" id="2692909"/>
    <lineage>
        <taxon>Bacteria</taxon>
        <taxon>Bacillati</taxon>
        <taxon>Cyanobacteriota</taxon>
        <taxon>Cyanophyceae</taxon>
        <taxon>Nostocales</taxon>
        <taxon>Nostocaceae</taxon>
        <taxon>Nostoc</taxon>
    </lineage>
</organism>
<dbReference type="SMART" id="SM00173">
    <property type="entry name" value="RAS"/>
    <property type="match status" value="1"/>
</dbReference>
<dbReference type="NCBIfam" id="TIGR00231">
    <property type="entry name" value="small_GTP"/>
    <property type="match status" value="1"/>
</dbReference>
<accession>A0ABR8BEA7</accession>
<dbReference type="InterPro" id="IPR050227">
    <property type="entry name" value="Rab"/>
</dbReference>